<dbReference type="EMBL" id="JACXAI010000002">
    <property type="protein sequence ID" value="MBD1379041.1"/>
    <property type="molecule type" value="Genomic_DNA"/>
</dbReference>
<evidence type="ECO:0000313" key="2">
    <source>
        <dbReference type="EMBL" id="MBD1379041.1"/>
    </source>
</evidence>
<dbReference type="RefSeq" id="WP_191155299.1">
    <property type="nucleotide sequence ID" value="NZ_JACXAI010000002.1"/>
</dbReference>
<name>A0A926NJK8_9BACI</name>
<accession>A0A926NJK8</accession>
<sequence length="102" mass="12100">MALRLFSRRKVSYDITIFQTPKHGDHKGYRQVYRLEVFGCSHNEVLDRVFSKFNVPDTVPKDFTARYISTGDILMIDQGKKGKYYYKLFPGGWEQINRIFVR</sequence>
<proteinExistence type="predicted"/>
<evidence type="ECO:0000313" key="3">
    <source>
        <dbReference type="Proteomes" id="UP000626844"/>
    </source>
</evidence>
<dbReference type="Proteomes" id="UP000626844">
    <property type="component" value="Unassembled WGS sequence"/>
</dbReference>
<reference evidence="2" key="1">
    <citation type="submission" date="2020-09" db="EMBL/GenBank/DDBJ databases">
        <title>A novel bacterium of genus Bacillus, isolated from South China Sea.</title>
        <authorList>
            <person name="Huang H."/>
            <person name="Mo K."/>
            <person name="Hu Y."/>
        </authorList>
    </citation>
    <scope>NUCLEOTIDE SEQUENCE</scope>
    <source>
        <strain evidence="2">IB182487</strain>
    </source>
</reference>
<gene>
    <name evidence="2" type="ORF">IC621_02255</name>
</gene>
<organism evidence="2 3">
    <name type="scientific">Metabacillus arenae</name>
    <dbReference type="NCBI Taxonomy" id="2771434"/>
    <lineage>
        <taxon>Bacteria</taxon>
        <taxon>Bacillati</taxon>
        <taxon>Bacillota</taxon>
        <taxon>Bacilli</taxon>
        <taxon>Bacillales</taxon>
        <taxon>Bacillaceae</taxon>
        <taxon>Metabacillus</taxon>
    </lineage>
</organism>
<keyword evidence="3" id="KW-1185">Reference proteome</keyword>
<dbReference type="AlphaFoldDB" id="A0A926NJK8"/>
<dbReference type="InterPro" id="IPR025923">
    <property type="entry name" value="YodL-like_dom"/>
</dbReference>
<evidence type="ECO:0000259" key="1">
    <source>
        <dbReference type="Pfam" id="PF14191"/>
    </source>
</evidence>
<protein>
    <recommendedName>
        <fullName evidence="1">YodL-like domain-containing protein</fullName>
    </recommendedName>
</protein>
<dbReference type="Pfam" id="PF14191">
    <property type="entry name" value="YodL"/>
    <property type="match status" value="1"/>
</dbReference>
<comment type="caution">
    <text evidence="2">The sequence shown here is derived from an EMBL/GenBank/DDBJ whole genome shotgun (WGS) entry which is preliminary data.</text>
</comment>
<feature type="domain" description="YodL-like" evidence="1">
    <location>
        <begin position="24"/>
        <end position="86"/>
    </location>
</feature>